<dbReference type="PANTHER" id="PTHR43176:SF4">
    <property type="entry name" value="3-HYDROXYISOBUTYRYL-COA HYDROLASE-LIKE PROTEIN 1, MITOCHONDRIAL"/>
    <property type="match status" value="1"/>
</dbReference>
<comment type="caution">
    <text evidence="4">The sequence shown here is derived from an EMBL/GenBank/DDBJ whole genome shotgun (WGS) entry which is preliminary data.</text>
</comment>
<dbReference type="GO" id="GO:0003860">
    <property type="term" value="F:3-hydroxyisobutyryl-CoA hydrolase activity"/>
    <property type="evidence" value="ECO:0007669"/>
    <property type="project" value="UniProtKB-UniRule"/>
</dbReference>
<dbReference type="SUPFAM" id="SSF52096">
    <property type="entry name" value="ClpP/crotonase"/>
    <property type="match status" value="1"/>
</dbReference>
<comment type="similarity">
    <text evidence="2">Belongs to the enoyl-CoA hydratase/isomerase family.</text>
</comment>
<dbReference type="Proteomes" id="UP001154282">
    <property type="component" value="Unassembled WGS sequence"/>
</dbReference>
<feature type="domain" description="Enoyl-CoA hydratase/isomerase" evidence="3">
    <location>
        <begin position="63"/>
        <end position="207"/>
    </location>
</feature>
<dbReference type="Gene3D" id="3.90.226.10">
    <property type="entry name" value="2-enoyl-CoA Hydratase, Chain A, domain 1"/>
    <property type="match status" value="2"/>
</dbReference>
<dbReference type="EC" id="3.1.2.4" evidence="2"/>
<dbReference type="GO" id="GO:0006574">
    <property type="term" value="P:L-valine catabolic process"/>
    <property type="evidence" value="ECO:0007669"/>
    <property type="project" value="UniProtKB-UniRule"/>
</dbReference>
<comment type="catalytic activity">
    <reaction evidence="2">
        <text>3-hydroxy-2-methylpropanoyl-CoA + H2O = 3-hydroxy-2-methylpropanoate + CoA + H(+)</text>
        <dbReference type="Rhea" id="RHEA:20888"/>
        <dbReference type="ChEBI" id="CHEBI:11805"/>
        <dbReference type="ChEBI" id="CHEBI:15377"/>
        <dbReference type="ChEBI" id="CHEBI:15378"/>
        <dbReference type="ChEBI" id="CHEBI:57287"/>
        <dbReference type="ChEBI" id="CHEBI:57340"/>
        <dbReference type="EC" id="3.1.2.4"/>
    </reaction>
</comment>
<comment type="function">
    <text evidence="2">Hydrolyzes 3-hydroxyisobutyryl-CoA (HIBYL-CoA), a saline catabolite. Has high activity toward isobutyryl-CoA. Could be an isobutyryl-CoA dehydrogenase that functions in valine catabolism.</text>
</comment>
<dbReference type="CDD" id="cd06558">
    <property type="entry name" value="crotonase-like"/>
    <property type="match status" value="1"/>
</dbReference>
<dbReference type="InterPro" id="IPR032259">
    <property type="entry name" value="HIBYL-CoA-H"/>
</dbReference>
<keyword evidence="5" id="KW-1185">Reference proteome</keyword>
<organism evidence="4 5">
    <name type="scientific">Linum tenue</name>
    <dbReference type="NCBI Taxonomy" id="586396"/>
    <lineage>
        <taxon>Eukaryota</taxon>
        <taxon>Viridiplantae</taxon>
        <taxon>Streptophyta</taxon>
        <taxon>Embryophyta</taxon>
        <taxon>Tracheophyta</taxon>
        <taxon>Spermatophyta</taxon>
        <taxon>Magnoliopsida</taxon>
        <taxon>eudicotyledons</taxon>
        <taxon>Gunneridae</taxon>
        <taxon>Pentapetalae</taxon>
        <taxon>rosids</taxon>
        <taxon>fabids</taxon>
        <taxon>Malpighiales</taxon>
        <taxon>Linaceae</taxon>
        <taxon>Linum</taxon>
    </lineage>
</organism>
<comment type="pathway">
    <text evidence="2">Amino-acid degradation; L-valine degradation.</text>
</comment>
<gene>
    <name evidence="4" type="ORF">LITE_LOCUS12538</name>
</gene>
<keyword evidence="1 2" id="KW-0378">Hydrolase</keyword>
<dbReference type="EMBL" id="CAMGYJ010000004">
    <property type="protein sequence ID" value="CAI0404574.1"/>
    <property type="molecule type" value="Genomic_DNA"/>
</dbReference>
<dbReference type="Pfam" id="PF16113">
    <property type="entry name" value="ECH_2"/>
    <property type="match status" value="2"/>
</dbReference>
<sequence length="380" mass="42071">MKGLKVAAGLLARLVEAEGRSFAPARYHDSFRGICSLASSISKPIDDDDLQSQVLVEGKAQFRTAILNRPSVLNALNLNMGSRLNNLYTSWEDDPDIGFVAMKGSGRAFCAGGDMVAVYHLLNQGKREACKDFFATLYQFIYLLGTYLKPQVALLNGVTMGGGAGVSIPSTFRLATERTIFATPETLLGFHPDAGASFYLSHLPGHLVEERLGNLITDDPSVIETSLEEYGDLVHPDSTSVIHRIEAVDKCFSHDTVEEIIDALETEASKTNDPWCNSTLRRLNECSPLSLKVSLRSIRDGRLQTLDQCLVREYRMSLQGMAQQDLREGVRARLVDKDLAPKWNPPRLGLVTEGMVDQYFSLLDGERDLELPIQQREAFT</sequence>
<name>A0AAV0J419_9ROSI</name>
<reference evidence="4" key="1">
    <citation type="submission" date="2022-08" db="EMBL/GenBank/DDBJ databases">
        <authorList>
            <person name="Gutierrez-Valencia J."/>
        </authorList>
    </citation>
    <scope>NUCLEOTIDE SEQUENCE</scope>
</reference>
<evidence type="ECO:0000259" key="3">
    <source>
        <dbReference type="Pfam" id="PF16113"/>
    </source>
</evidence>
<feature type="domain" description="Enoyl-CoA hydratase/isomerase" evidence="3">
    <location>
        <begin position="208"/>
        <end position="360"/>
    </location>
</feature>
<evidence type="ECO:0000256" key="2">
    <source>
        <dbReference type="RuleBase" id="RU369070"/>
    </source>
</evidence>
<dbReference type="PANTHER" id="PTHR43176">
    <property type="entry name" value="3-HYDROXYISOBUTYRYL-COA HYDROLASE-RELATED"/>
    <property type="match status" value="1"/>
</dbReference>
<dbReference type="AlphaFoldDB" id="A0AAV0J419"/>
<evidence type="ECO:0000256" key="1">
    <source>
        <dbReference type="ARBA" id="ARBA00022801"/>
    </source>
</evidence>
<proteinExistence type="inferred from homology"/>
<accession>A0AAV0J419</accession>
<evidence type="ECO:0000313" key="4">
    <source>
        <dbReference type="EMBL" id="CAI0404574.1"/>
    </source>
</evidence>
<evidence type="ECO:0000313" key="5">
    <source>
        <dbReference type="Proteomes" id="UP001154282"/>
    </source>
</evidence>
<protein>
    <recommendedName>
        <fullName evidence="2">3-hydroxyisobutyryl-CoA hydrolase</fullName>
        <shortName evidence="2">HIB-CoA hydrolase</shortName>
        <shortName evidence="2">HIBYL-CoA-H</shortName>
        <ecNumber evidence="2">3.1.2.4</ecNumber>
    </recommendedName>
    <alternativeName>
        <fullName evidence="2">3-hydroxyisobutyryl-coenzyme A hydrolase</fullName>
    </alternativeName>
</protein>
<dbReference type="InterPro" id="IPR045004">
    <property type="entry name" value="ECH_dom"/>
</dbReference>
<dbReference type="InterPro" id="IPR029045">
    <property type="entry name" value="ClpP/crotonase-like_dom_sf"/>
</dbReference>